<keyword evidence="1" id="KW-0812">Transmembrane</keyword>
<keyword evidence="1" id="KW-1133">Transmembrane helix</keyword>
<reference evidence="2 3" key="1">
    <citation type="submission" date="2011-07" db="EMBL/GenBank/DDBJ databases">
        <authorList>
            <person name="Coyne R."/>
            <person name="Brami D."/>
            <person name="Johnson J."/>
            <person name="Hostetler J."/>
            <person name="Hannick L."/>
            <person name="Clark T."/>
            <person name="Cassidy-Hanley D."/>
            <person name="Inman J."/>
        </authorList>
    </citation>
    <scope>NUCLEOTIDE SEQUENCE [LARGE SCALE GENOMIC DNA]</scope>
    <source>
        <strain evidence="2 3">G5</strain>
    </source>
</reference>
<evidence type="ECO:0008006" key="4">
    <source>
        <dbReference type="Google" id="ProtNLM"/>
    </source>
</evidence>
<feature type="transmembrane region" description="Helical" evidence="1">
    <location>
        <begin position="65"/>
        <end position="86"/>
    </location>
</feature>
<sequence>MINLKKVYFLKMDFLYKQKLRKQHLYSYLDYFINFLQKKVFYHYFYFRILLQYPFKCNNFQNSIFFLNFPQFLFLYFKSLFFQYFFSSQQNLIKAKLLFFRFLSFPLFFINYIKTQSFFLLKYQYFHQYFLLYHIFQVLFFLYFLLILTHNLLINHKKYINYFPGLKKNPLSILNIPNYYKRSNFMSKYCIKNTKKCLKNIPISIFRISNYLNILHNNLIKDILCKNHPINKIFSHIMHKQIYFKCNQCNFRLYMVYIILIFGLKHNLIDKNHTYFNYLNIQSIFQHCIFHKESYFHLKKSLLDIKGIISINLLKYTDFIGSQSDFHLQPINQQYHFFINLSIQFLNKKYILNNQGLYRDKKNIYFKLKQHLKHYIQNINVYLKENKIIINHIKYII</sequence>
<proteinExistence type="predicted"/>
<dbReference type="InParanoid" id="G0QQW1"/>
<name>G0QQW1_ICHMU</name>
<evidence type="ECO:0000313" key="3">
    <source>
        <dbReference type="Proteomes" id="UP000008983"/>
    </source>
</evidence>
<feature type="transmembrane region" description="Helical" evidence="1">
    <location>
        <begin position="131"/>
        <end position="154"/>
    </location>
</feature>
<dbReference type="EMBL" id="GL983687">
    <property type="protein sequence ID" value="EGR32391.1"/>
    <property type="molecule type" value="Genomic_DNA"/>
</dbReference>
<protein>
    <recommendedName>
        <fullName evidence="4">Transmembrane protein</fullName>
    </recommendedName>
</protein>
<keyword evidence="3" id="KW-1185">Reference proteome</keyword>
<evidence type="ECO:0000313" key="2">
    <source>
        <dbReference type="EMBL" id="EGR32391.1"/>
    </source>
</evidence>
<dbReference type="Proteomes" id="UP000008983">
    <property type="component" value="Unassembled WGS sequence"/>
</dbReference>
<evidence type="ECO:0000256" key="1">
    <source>
        <dbReference type="SAM" id="Phobius"/>
    </source>
</evidence>
<accession>G0QQW1</accession>
<dbReference type="GeneID" id="14908555"/>
<dbReference type="AlphaFoldDB" id="G0QQW1"/>
<gene>
    <name evidence="2" type="ORF">IMG5_084900</name>
</gene>
<feature type="transmembrane region" description="Helical" evidence="1">
    <location>
        <begin position="98"/>
        <end position="119"/>
    </location>
</feature>
<keyword evidence="1" id="KW-0472">Membrane</keyword>
<organism evidence="2 3">
    <name type="scientific">Ichthyophthirius multifiliis</name>
    <name type="common">White spot disease agent</name>
    <name type="synonym">Ich</name>
    <dbReference type="NCBI Taxonomy" id="5932"/>
    <lineage>
        <taxon>Eukaryota</taxon>
        <taxon>Sar</taxon>
        <taxon>Alveolata</taxon>
        <taxon>Ciliophora</taxon>
        <taxon>Intramacronucleata</taxon>
        <taxon>Oligohymenophorea</taxon>
        <taxon>Hymenostomatida</taxon>
        <taxon>Ophryoglenina</taxon>
        <taxon>Ichthyophthirius</taxon>
    </lineage>
</organism>
<dbReference type="RefSeq" id="XP_004035877.1">
    <property type="nucleotide sequence ID" value="XM_004035829.1"/>
</dbReference>